<evidence type="ECO:0000259" key="2">
    <source>
        <dbReference type="PROSITE" id="PS51762"/>
    </source>
</evidence>
<accession>A0A4Q4Z632</accession>
<dbReference type="CDD" id="cd08023">
    <property type="entry name" value="GH16_laminarinase_like"/>
    <property type="match status" value="1"/>
</dbReference>
<dbReference type="Pfam" id="PF00722">
    <property type="entry name" value="Glyco_hydro_16"/>
    <property type="match status" value="1"/>
</dbReference>
<comment type="caution">
    <text evidence="3">The sequence shown here is derived from an EMBL/GenBank/DDBJ whole genome shotgun (WGS) entry which is preliminary data.</text>
</comment>
<protein>
    <submittedName>
        <fullName evidence="3">Glycoside hydrolase family 16 protein</fullName>
    </submittedName>
</protein>
<organism evidence="3 4">
    <name type="scientific">Nocardioides guangzhouensis</name>
    <dbReference type="NCBI Taxonomy" id="2497878"/>
    <lineage>
        <taxon>Bacteria</taxon>
        <taxon>Bacillati</taxon>
        <taxon>Actinomycetota</taxon>
        <taxon>Actinomycetes</taxon>
        <taxon>Propionibacteriales</taxon>
        <taxon>Nocardioidaceae</taxon>
        <taxon>Nocardioides</taxon>
    </lineage>
</organism>
<sequence>MTTANLARTLTGAAALALLPALVGGITCSSGPAAASETVAARTTQTATLSVHPQLAQPGTGTRSAGGARSTVTATLRPVREGRTVLLQRRTGSGWDTVAEGRENGRGIAQFNAPFRRNGAFQTYRAVAPRTASLARIATTGQSTSRWAQADFTDQFSGTTLGSAWSQRRQDFGATQYRKCSRGGVPRASRVGNGALRLSVLRDAGPNPATRPKCRTPYGTFQWRANGHISTSGTQAFRYGYAAARIKFQPRRGQHAAFWMQPQTRTATEGSARNTGAEIDVIEWFGNNHPQGGLTSFVYDYPNDGRAGVTPRKTGGWIKNPGRFGKDWASRYHVFSVQWTPNVYIFRIDGKETFRTTRGVSGQPQYLILSLLSSDYEIPHLRPGKLPQHMYVDWVRYWER</sequence>
<dbReference type="Proteomes" id="UP000295198">
    <property type="component" value="Unassembled WGS sequence"/>
</dbReference>
<keyword evidence="3" id="KW-0378">Hydrolase</keyword>
<dbReference type="PANTHER" id="PTHR10963:SF60">
    <property type="entry name" value="GRAM-NEGATIVE BACTERIA-BINDING PROTEIN 1-RELATED"/>
    <property type="match status" value="1"/>
</dbReference>
<dbReference type="RefSeq" id="WP_134719898.1">
    <property type="nucleotide sequence ID" value="NZ_SDKM01000036.1"/>
</dbReference>
<feature type="chain" id="PRO_5020522247" evidence="1">
    <location>
        <begin position="36"/>
        <end position="400"/>
    </location>
</feature>
<feature type="signal peptide" evidence="1">
    <location>
        <begin position="1"/>
        <end position="35"/>
    </location>
</feature>
<dbReference type="GO" id="GO:0005975">
    <property type="term" value="P:carbohydrate metabolic process"/>
    <property type="evidence" value="ECO:0007669"/>
    <property type="project" value="InterPro"/>
</dbReference>
<dbReference type="Gene3D" id="2.60.120.200">
    <property type="match status" value="1"/>
</dbReference>
<dbReference type="GO" id="GO:0004553">
    <property type="term" value="F:hydrolase activity, hydrolyzing O-glycosyl compounds"/>
    <property type="evidence" value="ECO:0007669"/>
    <property type="project" value="InterPro"/>
</dbReference>
<gene>
    <name evidence="3" type="ORF">EKO23_19725</name>
</gene>
<reference evidence="3 4" key="1">
    <citation type="submission" date="2019-01" db="EMBL/GenBank/DDBJ databases">
        <title>Nocardioides guangzhouensis sp. nov., an actinobacterium isolated from soil.</title>
        <authorList>
            <person name="Fu Y."/>
            <person name="Cai Y."/>
            <person name="Lin Z."/>
            <person name="Chen P."/>
        </authorList>
    </citation>
    <scope>NUCLEOTIDE SEQUENCE [LARGE SCALE GENOMIC DNA]</scope>
    <source>
        <strain evidence="3 4">130</strain>
    </source>
</reference>
<evidence type="ECO:0000256" key="1">
    <source>
        <dbReference type="SAM" id="SignalP"/>
    </source>
</evidence>
<dbReference type="OrthoDB" id="9809583at2"/>
<dbReference type="InterPro" id="IPR013320">
    <property type="entry name" value="ConA-like_dom_sf"/>
</dbReference>
<keyword evidence="1" id="KW-0732">Signal</keyword>
<evidence type="ECO:0000313" key="4">
    <source>
        <dbReference type="Proteomes" id="UP000295198"/>
    </source>
</evidence>
<keyword evidence="4" id="KW-1185">Reference proteome</keyword>
<dbReference type="SUPFAM" id="SSF49899">
    <property type="entry name" value="Concanavalin A-like lectins/glucanases"/>
    <property type="match status" value="1"/>
</dbReference>
<name>A0A4Q4Z632_9ACTN</name>
<dbReference type="AlphaFoldDB" id="A0A4Q4Z632"/>
<dbReference type="PANTHER" id="PTHR10963">
    <property type="entry name" value="GLYCOSYL HYDROLASE-RELATED"/>
    <property type="match status" value="1"/>
</dbReference>
<evidence type="ECO:0000313" key="3">
    <source>
        <dbReference type="EMBL" id="RYP83163.1"/>
    </source>
</evidence>
<dbReference type="PROSITE" id="PS51762">
    <property type="entry name" value="GH16_2"/>
    <property type="match status" value="1"/>
</dbReference>
<feature type="domain" description="GH16" evidence="2">
    <location>
        <begin position="145"/>
        <end position="400"/>
    </location>
</feature>
<dbReference type="InterPro" id="IPR000757">
    <property type="entry name" value="Beta-glucanase-like"/>
</dbReference>
<dbReference type="InterPro" id="IPR050546">
    <property type="entry name" value="Glycosyl_Hydrlase_16"/>
</dbReference>
<proteinExistence type="predicted"/>
<dbReference type="EMBL" id="SDKM01000036">
    <property type="protein sequence ID" value="RYP83163.1"/>
    <property type="molecule type" value="Genomic_DNA"/>
</dbReference>